<reference evidence="3" key="1">
    <citation type="journal article" date="2006" name="PLoS Biol.">
        <title>Macronuclear genome sequence of the ciliate Tetrahymena thermophila, a model eukaryote.</title>
        <authorList>
            <person name="Eisen J.A."/>
            <person name="Coyne R.S."/>
            <person name="Wu M."/>
            <person name="Wu D."/>
            <person name="Thiagarajan M."/>
            <person name="Wortman J.R."/>
            <person name="Badger J.H."/>
            <person name="Ren Q."/>
            <person name="Amedeo P."/>
            <person name="Jones K.M."/>
            <person name="Tallon L.J."/>
            <person name="Delcher A.L."/>
            <person name="Salzberg S.L."/>
            <person name="Silva J.C."/>
            <person name="Haas B.J."/>
            <person name="Majoros W.H."/>
            <person name="Farzad M."/>
            <person name="Carlton J.M."/>
            <person name="Smith R.K. Jr."/>
            <person name="Garg J."/>
            <person name="Pearlman R.E."/>
            <person name="Karrer K.M."/>
            <person name="Sun L."/>
            <person name="Manning G."/>
            <person name="Elde N.C."/>
            <person name="Turkewitz A.P."/>
            <person name="Asai D.J."/>
            <person name="Wilkes D.E."/>
            <person name="Wang Y."/>
            <person name="Cai H."/>
            <person name="Collins K."/>
            <person name="Stewart B.A."/>
            <person name="Lee S.R."/>
            <person name="Wilamowska K."/>
            <person name="Weinberg Z."/>
            <person name="Ruzzo W.L."/>
            <person name="Wloga D."/>
            <person name="Gaertig J."/>
            <person name="Frankel J."/>
            <person name="Tsao C.-C."/>
            <person name="Gorovsky M.A."/>
            <person name="Keeling P.J."/>
            <person name="Waller R.F."/>
            <person name="Patron N.J."/>
            <person name="Cherry J.M."/>
            <person name="Stover N.A."/>
            <person name="Krieger C.J."/>
            <person name="del Toro C."/>
            <person name="Ryder H.F."/>
            <person name="Williamson S.C."/>
            <person name="Barbeau R.A."/>
            <person name="Hamilton E.P."/>
            <person name="Orias E."/>
        </authorList>
    </citation>
    <scope>NUCLEOTIDE SEQUENCE [LARGE SCALE GENOMIC DNA]</scope>
    <source>
        <strain evidence="3">SB210</strain>
    </source>
</reference>
<feature type="chain" id="PRO_5003712243" evidence="1">
    <location>
        <begin position="19"/>
        <end position="118"/>
    </location>
</feature>
<dbReference type="HOGENOM" id="CLU_2077793_0_0_1"/>
<dbReference type="RefSeq" id="XP_001026572.1">
    <property type="nucleotide sequence ID" value="XM_001026572.1"/>
</dbReference>
<proteinExistence type="predicted"/>
<dbReference type="EMBL" id="GG662299">
    <property type="protein sequence ID" value="EAS06327.1"/>
    <property type="molecule type" value="Genomic_DNA"/>
</dbReference>
<evidence type="ECO:0000313" key="2">
    <source>
        <dbReference type="EMBL" id="EAS06327.1"/>
    </source>
</evidence>
<name>I7M4E5_TETTS</name>
<gene>
    <name evidence="2" type="ORF">TTHERM_00331060</name>
</gene>
<keyword evidence="2" id="KW-0812">Transmembrane</keyword>
<dbReference type="InParanoid" id="I7M4E5"/>
<protein>
    <submittedName>
        <fullName evidence="2">Transmembrane protein, putative</fullName>
    </submittedName>
</protein>
<dbReference type="GeneID" id="7826695"/>
<evidence type="ECO:0000313" key="3">
    <source>
        <dbReference type="Proteomes" id="UP000009168"/>
    </source>
</evidence>
<keyword evidence="1" id="KW-0732">Signal</keyword>
<keyword evidence="2" id="KW-0472">Membrane</keyword>
<keyword evidence="3" id="KW-1185">Reference proteome</keyword>
<feature type="signal peptide" evidence="1">
    <location>
        <begin position="1"/>
        <end position="18"/>
    </location>
</feature>
<evidence type="ECO:0000256" key="1">
    <source>
        <dbReference type="SAM" id="SignalP"/>
    </source>
</evidence>
<dbReference type="KEGG" id="tet:TTHERM_00331060"/>
<organism evidence="2 3">
    <name type="scientific">Tetrahymena thermophila (strain SB210)</name>
    <dbReference type="NCBI Taxonomy" id="312017"/>
    <lineage>
        <taxon>Eukaryota</taxon>
        <taxon>Sar</taxon>
        <taxon>Alveolata</taxon>
        <taxon>Ciliophora</taxon>
        <taxon>Intramacronucleata</taxon>
        <taxon>Oligohymenophorea</taxon>
        <taxon>Hymenostomatida</taxon>
        <taxon>Tetrahymenina</taxon>
        <taxon>Tetrahymenidae</taxon>
        <taxon>Tetrahymena</taxon>
    </lineage>
</organism>
<dbReference type="AlphaFoldDB" id="I7M4E5"/>
<accession>I7M4E5</accession>
<sequence>MKNITLIGLLAAIALISASTYIIVSKKSHPIVHPPVQEPGNFALQLDVCTQITQKNDKTRTVYYLRNQCQDPQNYDITYQLEDGSLEHQYLTCLPKNALAALSISSTLQLKSFAASKC</sequence>
<dbReference type="Proteomes" id="UP000009168">
    <property type="component" value="Unassembled WGS sequence"/>
</dbReference>